<dbReference type="Pfam" id="PF20148">
    <property type="entry name" value="DUF6531"/>
    <property type="match status" value="1"/>
</dbReference>
<name>A0ABS8UFC8_9GAMM</name>
<dbReference type="InterPro" id="IPR022385">
    <property type="entry name" value="Rhs_assc_core"/>
</dbReference>
<dbReference type="InterPro" id="IPR056823">
    <property type="entry name" value="TEN-like_YD-shell"/>
</dbReference>
<evidence type="ECO:0000259" key="3">
    <source>
        <dbReference type="Pfam" id="PF25023"/>
    </source>
</evidence>
<dbReference type="RefSeq" id="WP_232580166.1">
    <property type="nucleotide sequence ID" value="NZ_CP089507.1"/>
</dbReference>
<reference evidence="4" key="1">
    <citation type="submission" date="2021-12" db="EMBL/GenBank/DDBJ databases">
        <authorList>
            <person name="Ulrich A."/>
        </authorList>
    </citation>
    <scope>NUCLEOTIDE SEQUENCE</scope>
    <source>
        <strain evidence="4">A1P009</strain>
    </source>
</reference>
<dbReference type="EMBL" id="JAJQKU010000005">
    <property type="protein sequence ID" value="MCD9098213.1"/>
    <property type="molecule type" value="Genomic_DNA"/>
</dbReference>
<feature type="domain" description="DUF6531" evidence="2">
    <location>
        <begin position="34"/>
        <end position="104"/>
    </location>
</feature>
<dbReference type="InterPro" id="IPR006530">
    <property type="entry name" value="YD"/>
</dbReference>
<dbReference type="PANTHER" id="PTHR32305">
    <property type="match status" value="1"/>
</dbReference>
<evidence type="ECO:0000313" key="4">
    <source>
        <dbReference type="EMBL" id="MCD9098213.1"/>
    </source>
</evidence>
<organism evidence="4 5">
    <name type="scientific">Luteimonas fraxinea</name>
    <dbReference type="NCBI Taxonomy" id="2901869"/>
    <lineage>
        <taxon>Bacteria</taxon>
        <taxon>Pseudomonadati</taxon>
        <taxon>Pseudomonadota</taxon>
        <taxon>Gammaproteobacteria</taxon>
        <taxon>Lysobacterales</taxon>
        <taxon>Lysobacteraceae</taxon>
        <taxon>Luteimonas</taxon>
    </lineage>
</organism>
<comment type="caution">
    <text evidence="4">The sequence shown here is derived from an EMBL/GenBank/DDBJ whole genome shotgun (WGS) entry which is preliminary data.</text>
</comment>
<protein>
    <submittedName>
        <fullName evidence="4">DUF6531 domain-containing protein</fullName>
    </submittedName>
</protein>
<dbReference type="Proteomes" id="UP001430360">
    <property type="component" value="Unassembled WGS sequence"/>
</dbReference>
<feature type="domain" description="Teneurin-like YD-shell" evidence="3">
    <location>
        <begin position="589"/>
        <end position="749"/>
    </location>
</feature>
<keyword evidence="5" id="KW-1185">Reference proteome</keyword>
<dbReference type="Gene3D" id="2.180.10.10">
    <property type="entry name" value="RHS repeat-associated core"/>
    <property type="match status" value="3"/>
</dbReference>
<dbReference type="InterPro" id="IPR045351">
    <property type="entry name" value="DUF6531"/>
</dbReference>
<dbReference type="Pfam" id="PF05593">
    <property type="entry name" value="RHS_repeat"/>
    <property type="match status" value="3"/>
</dbReference>
<evidence type="ECO:0000259" key="2">
    <source>
        <dbReference type="Pfam" id="PF20148"/>
    </source>
</evidence>
<accession>A0ABS8UFC8</accession>
<sequence>MNSYGACVNEWAVASIVTTVSECPTQGASSGLVGNPCDVKTGEKVQNEEDFELDWVDLSRTYRSGVAYSTGGFGAGWLHTHGMRLAIESAQIGLIESTGYTAQFQKAGDDFISTNGSGERIVKNGLHWILGRGDGTYSFDETGRLNSRVQADGSALLYSYDEYKRLERISSLQGRSIQFNYLGNSADALIVGISTNGVQLAEYSYNDGILESVIFPDGTSRVYHYEDPRFKRHLTGITAENGLRYGMYAYDSEGRVTSSQHAGGVAGVSLTYSQTGTAVIDSLGELTTYVMTDAGGGTPKVSSVTDSAGSINYQYYDRSTDFRRRLRSVTDRKGTESVHTYGEIVDAATARPASVHAVTEAFGLPEQRIIEEHTDLASNRLLVSSLGDREQRYTYNTRFQPISITTTDRGSNESRTTAYAYCEAADVSTPGSSCPIEGLLRTIDGPRTDISDITSFMYYSSDAPACSTTPSACSYRRGDLWRVTNALGQAREVLTYDEAGRQLSVKDINGVITNFEYHPRGWLTASHVQGAGNDDRSTQIAYWPTGMVQRVTHPNGAYTEYDYDAAHRLTAIRDNAGNTIAYTLDNAGNRVAEDINDSSGTLRRTLSRVFNQLGQLVTQADSGDNPTDVTYDPNGNSLTITDPLGRQTANTYDGLNRLKSALQDVGGIDAATDFEYDAFDNLTKVTDPKGLETRYTFNAFGNLRSLESPDTGTTTYLYDSSGNRIGQLDARGQASSYTYDALNRLTRVAYTGAPELDIVYVYDAVQPDCAAGEGHSVGRMTAVIDVTGGTQYCYDRFGNVVRKVQVTNGQTFVVRYAYDKANRLRQLTYPDGTVADYVRDEQGRITEVAATSPGGVREILLTDASYYPFGPSAGWTYGNGRTLSRSHDLDYRAASIQDTAAGGMDLGFSYDAVGQLSHLRSAALTDPPRVQFDYDPLGRLTAFRDGETQTLIEQYAYDATGNRTTFASSSGIQAYAYAADSHLLASVAGVPRTYDVAGSTVTDGMGRTFTYNAANRLVSVAQNGSQRRQYSYNGRGERVRSYLGLEDITSVYDEAGHWLGDYDIAATPLQQAIWLDDAPVGLLVGGAAASGRLHYVQPDHLGTPRVVIEPARNVPVWRWDLASEAFGNSPPHQDPDGDGGVFVLDKRFPGQRHDAASGLNYNYFRDYDPMVGRYSQSDPTGLAGGISTYSYVGADPISFFDPFGLQGHHYVPRQIYNRYNFPPEARRVFQRSTTGKVTHYYDRGHRSYNQAVGTYVDDFIRRNNIDPSKMTAQQAQQCVDEVKASQQPDIKNYLEHLRGGGGLFRVPMICLFCSILLPMPEDGPDYDGPPIV</sequence>
<evidence type="ECO:0000256" key="1">
    <source>
        <dbReference type="ARBA" id="ARBA00022737"/>
    </source>
</evidence>
<dbReference type="InterPro" id="IPR050708">
    <property type="entry name" value="T6SS_VgrG/RHS"/>
</dbReference>
<feature type="domain" description="Teneurin-like YD-shell" evidence="3">
    <location>
        <begin position="906"/>
        <end position="1175"/>
    </location>
</feature>
<dbReference type="Pfam" id="PF25023">
    <property type="entry name" value="TEN_YD-shell"/>
    <property type="match status" value="2"/>
</dbReference>
<dbReference type="NCBIfam" id="TIGR01643">
    <property type="entry name" value="YD_repeat_2x"/>
    <property type="match status" value="7"/>
</dbReference>
<gene>
    <name evidence="4" type="ORF">LTT95_14820</name>
</gene>
<keyword evidence="1" id="KW-0677">Repeat</keyword>
<reference evidence="4" key="2">
    <citation type="journal article" date="2022" name="Syst. Appl. Microbiol.">
        <title>Physiological and genomic characterisation of Luteimonas fraxinea sp. nov., a bacterial species associated with trees tolerant to ash dieback.</title>
        <authorList>
            <person name="Ulrich K."/>
            <person name="Becker R."/>
            <person name="Behrendt U."/>
            <person name="Kube M."/>
            <person name="Schneck V."/>
            <person name="Ulrich A."/>
        </authorList>
    </citation>
    <scope>NUCLEOTIDE SEQUENCE</scope>
    <source>
        <strain evidence="4">A1P009</strain>
    </source>
</reference>
<evidence type="ECO:0000313" key="5">
    <source>
        <dbReference type="Proteomes" id="UP001430360"/>
    </source>
</evidence>
<dbReference type="NCBIfam" id="TIGR03696">
    <property type="entry name" value="Rhs_assc_core"/>
    <property type="match status" value="1"/>
</dbReference>
<dbReference type="PANTHER" id="PTHR32305:SF15">
    <property type="entry name" value="PROTEIN RHSA-RELATED"/>
    <property type="match status" value="1"/>
</dbReference>
<dbReference type="InterPro" id="IPR031325">
    <property type="entry name" value="RHS_repeat"/>
</dbReference>
<proteinExistence type="predicted"/>